<sequence>MATLNINDCWNKIGVWGDQSPRCERLKDLTHCHNCEIYSQAGSLLLSRPAEESYLSEWKNNLNQQRQNKNINLKSALVFRMGDEWFALASKFVKEITHCDKHHSLPHRKNQVLRGLVNVHGELLLNVSLGYLFKISKSENQSKYTHERYIVIDDNEELFAFPVTEAREIIHYNMQDVQATPSTINKDTSCFINGIIRHKDTDVGILNSDLVFSALHKNI</sequence>
<evidence type="ECO:0000259" key="4">
    <source>
        <dbReference type="PROSITE" id="PS50851"/>
    </source>
</evidence>
<dbReference type="PANTHER" id="PTHR22617:SF45">
    <property type="entry name" value="CHEMOTAXIS PROTEIN CHEW"/>
    <property type="match status" value="1"/>
</dbReference>
<reference evidence="5 6" key="1">
    <citation type="journal article" date="2018" name="ISME J.">
        <title>Endosymbiont genomes yield clues of tubeworm success.</title>
        <authorList>
            <person name="Li Y."/>
            <person name="Liles M.R."/>
            <person name="Halanych K.M."/>
        </authorList>
    </citation>
    <scope>NUCLEOTIDE SEQUENCE [LARGE SCALE GENOMIC DNA]</scope>
    <source>
        <strain evidence="5">A1464</strain>
    </source>
</reference>
<dbReference type="GO" id="GO:0006935">
    <property type="term" value="P:chemotaxis"/>
    <property type="evidence" value="ECO:0007669"/>
    <property type="project" value="InterPro"/>
</dbReference>
<dbReference type="Gene3D" id="2.30.30.40">
    <property type="entry name" value="SH3 Domains"/>
    <property type="match status" value="1"/>
</dbReference>
<dbReference type="GO" id="GO:0007165">
    <property type="term" value="P:signal transduction"/>
    <property type="evidence" value="ECO:0007669"/>
    <property type="project" value="InterPro"/>
</dbReference>
<dbReference type="PANTHER" id="PTHR22617">
    <property type="entry name" value="CHEMOTAXIS SENSOR HISTIDINE KINASE-RELATED"/>
    <property type="match status" value="1"/>
</dbReference>
<accession>A0A370D8I7</accession>
<evidence type="ECO:0000313" key="5">
    <source>
        <dbReference type="EMBL" id="RDH81225.1"/>
    </source>
</evidence>
<dbReference type="GO" id="GO:0005829">
    <property type="term" value="C:cytosol"/>
    <property type="evidence" value="ECO:0007669"/>
    <property type="project" value="TreeGrafter"/>
</dbReference>
<dbReference type="Gene3D" id="2.40.50.180">
    <property type="entry name" value="CheA-289, Domain 4"/>
    <property type="match status" value="1"/>
</dbReference>
<keyword evidence="3" id="KW-0963">Cytoplasm</keyword>
<dbReference type="InterPro" id="IPR002545">
    <property type="entry name" value="CheW-lke_dom"/>
</dbReference>
<dbReference type="SMART" id="SM00260">
    <property type="entry name" value="CheW"/>
    <property type="match status" value="1"/>
</dbReference>
<comment type="caution">
    <text evidence="5">The sequence shown here is derived from an EMBL/GenBank/DDBJ whole genome shotgun (WGS) entry which is preliminary data.</text>
</comment>
<dbReference type="InterPro" id="IPR036061">
    <property type="entry name" value="CheW-like_dom_sf"/>
</dbReference>
<name>A0A370D8I7_9GAMM</name>
<keyword evidence="6" id="KW-1185">Reference proteome</keyword>
<dbReference type="Pfam" id="PF01584">
    <property type="entry name" value="CheW"/>
    <property type="match status" value="1"/>
</dbReference>
<dbReference type="PROSITE" id="PS50851">
    <property type="entry name" value="CHEW"/>
    <property type="match status" value="1"/>
</dbReference>
<protein>
    <recommendedName>
        <fullName evidence="2">Chemotaxis protein CheW</fullName>
    </recommendedName>
</protein>
<proteinExistence type="predicted"/>
<evidence type="ECO:0000256" key="2">
    <source>
        <dbReference type="ARBA" id="ARBA00021483"/>
    </source>
</evidence>
<dbReference type="EMBL" id="QFXC01000013">
    <property type="protein sequence ID" value="RDH81225.1"/>
    <property type="molecule type" value="Genomic_DNA"/>
</dbReference>
<dbReference type="Proteomes" id="UP000254266">
    <property type="component" value="Unassembled WGS sequence"/>
</dbReference>
<comment type="subcellular location">
    <subcellularLocation>
        <location evidence="1">Cytoplasm</location>
    </subcellularLocation>
</comment>
<evidence type="ECO:0000256" key="1">
    <source>
        <dbReference type="ARBA" id="ARBA00004496"/>
    </source>
</evidence>
<dbReference type="SUPFAM" id="SSF50341">
    <property type="entry name" value="CheW-like"/>
    <property type="match status" value="1"/>
</dbReference>
<evidence type="ECO:0000256" key="3">
    <source>
        <dbReference type="ARBA" id="ARBA00022490"/>
    </source>
</evidence>
<gene>
    <name evidence="5" type="ORF">DIZ80_14055</name>
</gene>
<organism evidence="5 6">
    <name type="scientific">endosymbiont of Galathealinum brachiosum</name>
    <dbReference type="NCBI Taxonomy" id="2200906"/>
    <lineage>
        <taxon>Bacteria</taxon>
        <taxon>Pseudomonadati</taxon>
        <taxon>Pseudomonadota</taxon>
        <taxon>Gammaproteobacteria</taxon>
        <taxon>sulfur-oxidizing symbionts</taxon>
    </lineage>
</organism>
<dbReference type="AlphaFoldDB" id="A0A370D8I7"/>
<feature type="domain" description="CheW-like" evidence="4">
    <location>
        <begin position="73"/>
        <end position="217"/>
    </location>
</feature>
<evidence type="ECO:0000313" key="6">
    <source>
        <dbReference type="Proteomes" id="UP000254266"/>
    </source>
</evidence>
<dbReference type="InterPro" id="IPR039315">
    <property type="entry name" value="CheW"/>
</dbReference>